<reference evidence="2 3" key="1">
    <citation type="submission" date="2019-02" db="EMBL/GenBank/DDBJ databases">
        <title>Sequencing the genomes of 1000 actinobacteria strains.</title>
        <authorList>
            <person name="Klenk H.-P."/>
        </authorList>
    </citation>
    <scope>NUCLEOTIDE SEQUENCE [LARGE SCALE GENOMIC DNA]</scope>
    <source>
        <strain evidence="2 3">DSM 18319</strain>
    </source>
</reference>
<organism evidence="2 3">
    <name type="scientific">Microterricola gilva</name>
    <dbReference type="NCBI Taxonomy" id="393267"/>
    <lineage>
        <taxon>Bacteria</taxon>
        <taxon>Bacillati</taxon>
        <taxon>Actinomycetota</taxon>
        <taxon>Actinomycetes</taxon>
        <taxon>Micrococcales</taxon>
        <taxon>Microbacteriaceae</taxon>
        <taxon>Microterricola</taxon>
    </lineage>
</organism>
<dbReference type="RefSeq" id="WP_130506006.1">
    <property type="nucleotide sequence ID" value="NZ_SHLC01000001.1"/>
</dbReference>
<comment type="caution">
    <text evidence="2">The sequence shown here is derived from an EMBL/GenBank/DDBJ whole genome shotgun (WGS) entry which is preliminary data.</text>
</comment>
<proteinExistence type="predicted"/>
<dbReference type="Proteomes" id="UP000291483">
    <property type="component" value="Unassembled WGS sequence"/>
</dbReference>
<sequence>MSTHDEHSGEHHAERHDAANGAGASADDALLPRLRVIEDQPLAQRADAYVQLHDEMRDRLEGGDAPRTQGH</sequence>
<gene>
    <name evidence="2" type="ORF">EV379_2018</name>
</gene>
<name>A0A4Q8ANQ6_9MICO</name>
<evidence type="ECO:0000313" key="3">
    <source>
        <dbReference type="Proteomes" id="UP000291483"/>
    </source>
</evidence>
<protein>
    <submittedName>
        <fullName evidence="2">Uncharacterized protein</fullName>
    </submittedName>
</protein>
<dbReference type="AlphaFoldDB" id="A0A4Q8ANQ6"/>
<evidence type="ECO:0000313" key="2">
    <source>
        <dbReference type="EMBL" id="RZU65683.1"/>
    </source>
</evidence>
<accession>A0A4Q8ANQ6</accession>
<feature type="compositionally biased region" description="Basic and acidic residues" evidence="1">
    <location>
        <begin position="1"/>
        <end position="18"/>
    </location>
</feature>
<feature type="region of interest" description="Disordered" evidence="1">
    <location>
        <begin position="1"/>
        <end position="26"/>
    </location>
</feature>
<dbReference type="EMBL" id="SHLC01000001">
    <property type="protein sequence ID" value="RZU65683.1"/>
    <property type="molecule type" value="Genomic_DNA"/>
</dbReference>
<evidence type="ECO:0000256" key="1">
    <source>
        <dbReference type="SAM" id="MobiDB-lite"/>
    </source>
</evidence>
<keyword evidence="3" id="KW-1185">Reference proteome</keyword>
<dbReference type="OrthoDB" id="5125441at2"/>